<dbReference type="RefSeq" id="WP_208259033.1">
    <property type="nucleotide sequence ID" value="NZ_JAGEOJ010000012.1"/>
</dbReference>
<accession>A0A939T6Q7</accession>
<proteinExistence type="predicted"/>
<comment type="caution">
    <text evidence="2">The sequence shown here is derived from an EMBL/GenBank/DDBJ whole genome shotgun (WGS) entry which is preliminary data.</text>
</comment>
<evidence type="ECO:0000313" key="3">
    <source>
        <dbReference type="Proteomes" id="UP000669179"/>
    </source>
</evidence>
<dbReference type="InterPro" id="IPR016181">
    <property type="entry name" value="Acyl_CoA_acyltransferase"/>
</dbReference>
<dbReference type="AlphaFoldDB" id="A0A939T6Q7"/>
<protein>
    <submittedName>
        <fullName evidence="2">GNAT family N-acetyltransferase</fullName>
    </submittedName>
</protein>
<dbReference type="Gene3D" id="3.40.630.30">
    <property type="match status" value="1"/>
</dbReference>
<feature type="domain" description="N-acetyltransferase" evidence="1">
    <location>
        <begin position="15"/>
        <end position="184"/>
    </location>
</feature>
<dbReference type="GO" id="GO:0005737">
    <property type="term" value="C:cytoplasm"/>
    <property type="evidence" value="ECO:0007669"/>
    <property type="project" value="TreeGrafter"/>
</dbReference>
<dbReference type="GO" id="GO:1990189">
    <property type="term" value="F:protein N-terminal-serine acetyltransferase activity"/>
    <property type="evidence" value="ECO:0007669"/>
    <property type="project" value="TreeGrafter"/>
</dbReference>
<evidence type="ECO:0000259" key="1">
    <source>
        <dbReference type="PROSITE" id="PS51186"/>
    </source>
</evidence>
<gene>
    <name evidence="2" type="ORF">J4573_28820</name>
</gene>
<dbReference type="Proteomes" id="UP000669179">
    <property type="component" value="Unassembled WGS sequence"/>
</dbReference>
<dbReference type="InterPro" id="IPR051908">
    <property type="entry name" value="Ribosomal_N-acetyltransferase"/>
</dbReference>
<keyword evidence="3" id="KW-1185">Reference proteome</keyword>
<dbReference type="SUPFAM" id="SSF55729">
    <property type="entry name" value="Acyl-CoA N-acyltransferases (Nat)"/>
    <property type="match status" value="1"/>
</dbReference>
<dbReference type="PANTHER" id="PTHR43441:SF11">
    <property type="entry name" value="RIBOSOMAL-PROTEIN-SERINE ACETYLTRANSFERASE"/>
    <property type="match status" value="1"/>
</dbReference>
<dbReference type="InterPro" id="IPR000182">
    <property type="entry name" value="GNAT_dom"/>
</dbReference>
<dbReference type="PANTHER" id="PTHR43441">
    <property type="entry name" value="RIBOSOMAL-PROTEIN-SERINE ACETYLTRANSFERASE"/>
    <property type="match status" value="1"/>
</dbReference>
<reference evidence="2" key="1">
    <citation type="submission" date="2021-03" db="EMBL/GenBank/DDBJ databases">
        <authorList>
            <person name="Kanchanasin P."/>
            <person name="Saeng-In P."/>
            <person name="Phongsopitanun W."/>
            <person name="Yuki M."/>
            <person name="Kudo T."/>
            <person name="Ohkuma M."/>
            <person name="Tanasupawat S."/>
        </authorList>
    </citation>
    <scope>NUCLEOTIDE SEQUENCE</scope>
    <source>
        <strain evidence="2">GKU 128</strain>
    </source>
</reference>
<organism evidence="2 3">
    <name type="scientific">Actinomadura barringtoniae</name>
    <dbReference type="NCBI Taxonomy" id="1427535"/>
    <lineage>
        <taxon>Bacteria</taxon>
        <taxon>Bacillati</taxon>
        <taxon>Actinomycetota</taxon>
        <taxon>Actinomycetes</taxon>
        <taxon>Streptosporangiales</taxon>
        <taxon>Thermomonosporaceae</taxon>
        <taxon>Actinomadura</taxon>
    </lineage>
</organism>
<name>A0A939T6Q7_9ACTN</name>
<sequence length="213" mass="23911">MHWPLFELTLRTPRLELRLPTLAELDALAQLSTEGVHDPDKMPFAVPWTDLPPAERARSVMQFHWRLLADWTPHDWNLQLVVFLDNEVVGVQDIIGRDFALLNEVSTGSWLGRRFQGQGIGTEMRAAALELAFTGLGAESAVTAAITDNPASNAVSRKLGYESNGLVRTRVRDSLGYEQRFKLDRDRWKQHRTVPAQIDGLVPCLPLFGRSTG</sequence>
<evidence type="ECO:0000313" key="2">
    <source>
        <dbReference type="EMBL" id="MBO2451134.1"/>
    </source>
</evidence>
<dbReference type="EMBL" id="JAGEOJ010000012">
    <property type="protein sequence ID" value="MBO2451134.1"/>
    <property type="molecule type" value="Genomic_DNA"/>
</dbReference>
<dbReference type="GO" id="GO:0008999">
    <property type="term" value="F:protein-N-terminal-alanine acetyltransferase activity"/>
    <property type="evidence" value="ECO:0007669"/>
    <property type="project" value="TreeGrafter"/>
</dbReference>
<dbReference type="PROSITE" id="PS51186">
    <property type="entry name" value="GNAT"/>
    <property type="match status" value="1"/>
</dbReference>
<dbReference type="Pfam" id="PF13302">
    <property type="entry name" value="Acetyltransf_3"/>
    <property type="match status" value="1"/>
</dbReference>